<dbReference type="PANTHER" id="PTHR42663">
    <property type="entry name" value="HYDROLASE C777.06C-RELATED-RELATED"/>
    <property type="match status" value="1"/>
</dbReference>
<name>A0AAE1MCP7_9FABA</name>
<proteinExistence type="predicted"/>
<protein>
    <submittedName>
        <fullName evidence="1">Uncharacterized protein</fullName>
    </submittedName>
</protein>
<dbReference type="PANTHER" id="PTHR42663:SF3">
    <property type="entry name" value="OS09G0363800 PROTEIN"/>
    <property type="match status" value="1"/>
</dbReference>
<sequence>MKKTHYYLVDTSVIIPGAAVSMLRFNIISEEPFVVHGLKITPLPVWHGQGYRSLGFRFGNVCYIRDECNQDGHISFSNQARKSFRSQ</sequence>
<dbReference type="InterPro" id="IPR036866">
    <property type="entry name" value="RibonucZ/Hydroxyglut_hydro"/>
</dbReference>
<organism evidence="1 2">
    <name type="scientific">Acacia crassicarpa</name>
    <name type="common">northern wattle</name>
    <dbReference type="NCBI Taxonomy" id="499986"/>
    <lineage>
        <taxon>Eukaryota</taxon>
        <taxon>Viridiplantae</taxon>
        <taxon>Streptophyta</taxon>
        <taxon>Embryophyta</taxon>
        <taxon>Tracheophyta</taxon>
        <taxon>Spermatophyta</taxon>
        <taxon>Magnoliopsida</taxon>
        <taxon>eudicotyledons</taxon>
        <taxon>Gunneridae</taxon>
        <taxon>Pentapetalae</taxon>
        <taxon>rosids</taxon>
        <taxon>fabids</taxon>
        <taxon>Fabales</taxon>
        <taxon>Fabaceae</taxon>
        <taxon>Caesalpinioideae</taxon>
        <taxon>mimosoid clade</taxon>
        <taxon>Acacieae</taxon>
        <taxon>Acacia</taxon>
    </lineage>
</organism>
<dbReference type="EMBL" id="JAWXYG010000009">
    <property type="protein sequence ID" value="KAK4262447.1"/>
    <property type="molecule type" value="Genomic_DNA"/>
</dbReference>
<gene>
    <name evidence="1" type="ORF">QN277_028005</name>
</gene>
<dbReference type="AlphaFoldDB" id="A0AAE1MCP7"/>
<evidence type="ECO:0000313" key="2">
    <source>
        <dbReference type="Proteomes" id="UP001293593"/>
    </source>
</evidence>
<dbReference type="Proteomes" id="UP001293593">
    <property type="component" value="Unassembled WGS sequence"/>
</dbReference>
<reference evidence="1" key="1">
    <citation type="submission" date="2023-10" db="EMBL/GenBank/DDBJ databases">
        <title>Chromosome-level genome of the transformable northern wattle, Acacia crassicarpa.</title>
        <authorList>
            <person name="Massaro I."/>
            <person name="Sinha N.R."/>
            <person name="Poethig S."/>
            <person name="Leichty A.R."/>
        </authorList>
    </citation>
    <scope>NUCLEOTIDE SEQUENCE</scope>
    <source>
        <strain evidence="1">Acra3RX</strain>
        <tissue evidence="1">Leaf</tissue>
    </source>
</reference>
<keyword evidence="2" id="KW-1185">Reference proteome</keyword>
<comment type="caution">
    <text evidence="1">The sequence shown here is derived from an EMBL/GenBank/DDBJ whole genome shotgun (WGS) entry which is preliminary data.</text>
</comment>
<accession>A0AAE1MCP7</accession>
<dbReference type="Gene3D" id="3.60.15.10">
    <property type="entry name" value="Ribonuclease Z/Hydroxyacylglutathione hydrolase-like"/>
    <property type="match status" value="1"/>
</dbReference>
<evidence type="ECO:0000313" key="1">
    <source>
        <dbReference type="EMBL" id="KAK4262447.1"/>
    </source>
</evidence>